<feature type="signal peptide" evidence="1">
    <location>
        <begin position="1"/>
        <end position="29"/>
    </location>
</feature>
<organism evidence="2 3">
    <name type="scientific">Alicyclobacillus vulcanalis</name>
    <dbReference type="NCBI Taxonomy" id="252246"/>
    <lineage>
        <taxon>Bacteria</taxon>
        <taxon>Bacillati</taxon>
        <taxon>Bacillota</taxon>
        <taxon>Bacilli</taxon>
        <taxon>Bacillales</taxon>
        <taxon>Alicyclobacillaceae</taxon>
        <taxon>Alicyclobacillus</taxon>
    </lineage>
</organism>
<evidence type="ECO:0000256" key="1">
    <source>
        <dbReference type="SAM" id="SignalP"/>
    </source>
</evidence>
<dbReference type="STRING" id="252246.SAMN05421799_11535"/>
<dbReference type="EMBL" id="FTOO01000015">
    <property type="protein sequence ID" value="SIT12200.1"/>
    <property type="molecule type" value="Genomic_DNA"/>
</dbReference>
<reference evidence="3" key="1">
    <citation type="submission" date="2017-01" db="EMBL/GenBank/DDBJ databases">
        <authorList>
            <person name="Varghese N."/>
            <person name="Submissions S."/>
        </authorList>
    </citation>
    <scope>NUCLEOTIDE SEQUENCE [LARGE SCALE GENOMIC DNA]</scope>
    <source>
        <strain evidence="3">DSM 16176</strain>
    </source>
</reference>
<protein>
    <recommendedName>
        <fullName evidence="4">WXG100 family type VII secretion target</fullName>
    </recommendedName>
</protein>
<keyword evidence="3" id="KW-1185">Reference proteome</keyword>
<keyword evidence="1" id="KW-0732">Signal</keyword>
<dbReference type="OrthoDB" id="2657432at2"/>
<sequence>MKMKNKTKWLGASAACMIALGGTSSVAMAGTTSNMWPVKPTPATSNAAINLRVSLDNLLGQHAVLAIEAMEAGYDNAPDYSAWVNVLNQNTDALSNAIASVYGASAGAQFKSLWQSHIQDFVNYVVATVKDDPNGQQAALNALQAYEKSFAQFLASANPYLNEATVQAGLQEHVQELLTAFTDYVNKDYTDMAQELVKAYNHMFMVGDALAGAIVKQFPQKFGMASPNTPAANLVVALDQLLALHADLANLAMEAGYSGAGDFQALAGVLNQNTTDLSNTYASVYGQQAGSEFEKFWAGHIQDFVNYVVATAKNDSSGQQAALQALEQYKVGFSEFLNSEDPYVNVQQQENGLETHIEELLATFNDYVKQDYTDSANEFVMSYNHMFMAGAGLATSIVDQYPTKFVSSSDTWTWTGISLEVNGQAWKMPLGVWGINSATNQSEQYVPIWYVMQVLDKLNIHNSWNGHEWMIQTSGSYNWNSKFSGGYISLDINGHVVGMANGTVLVDPYSHKPTTFMAMSDVAKILNDLGLKYTWGGSTLNIMTSM</sequence>
<dbReference type="Proteomes" id="UP000186156">
    <property type="component" value="Unassembled WGS sequence"/>
</dbReference>
<proteinExistence type="predicted"/>
<evidence type="ECO:0000313" key="3">
    <source>
        <dbReference type="Proteomes" id="UP000186156"/>
    </source>
</evidence>
<name>A0A1N7PNY3_9BACL</name>
<feature type="chain" id="PRO_5012456055" description="WXG100 family type VII secretion target" evidence="1">
    <location>
        <begin position="30"/>
        <end position="546"/>
    </location>
</feature>
<dbReference type="AlphaFoldDB" id="A0A1N7PNY3"/>
<evidence type="ECO:0008006" key="4">
    <source>
        <dbReference type="Google" id="ProtNLM"/>
    </source>
</evidence>
<gene>
    <name evidence="2" type="ORF">SAMN05421799_11535</name>
</gene>
<evidence type="ECO:0000313" key="2">
    <source>
        <dbReference type="EMBL" id="SIT12200.1"/>
    </source>
</evidence>
<accession>A0A1N7PNY3</accession>